<organism evidence="2 3">
    <name type="scientific">Colletotrichum liriopes</name>
    <dbReference type="NCBI Taxonomy" id="708192"/>
    <lineage>
        <taxon>Eukaryota</taxon>
        <taxon>Fungi</taxon>
        <taxon>Dikarya</taxon>
        <taxon>Ascomycota</taxon>
        <taxon>Pezizomycotina</taxon>
        <taxon>Sordariomycetes</taxon>
        <taxon>Hypocreomycetidae</taxon>
        <taxon>Glomerellales</taxon>
        <taxon>Glomerellaceae</taxon>
        <taxon>Colletotrichum</taxon>
        <taxon>Colletotrichum spaethianum species complex</taxon>
    </lineage>
</organism>
<dbReference type="AlphaFoldDB" id="A0AA37GBG4"/>
<comment type="caution">
    <text evidence="2">The sequence shown here is derived from an EMBL/GenBank/DDBJ whole genome shotgun (WGS) entry which is preliminary data.</text>
</comment>
<evidence type="ECO:0000313" key="2">
    <source>
        <dbReference type="EMBL" id="GJC77602.1"/>
    </source>
</evidence>
<evidence type="ECO:0000259" key="1">
    <source>
        <dbReference type="Pfam" id="PF20183"/>
    </source>
</evidence>
<protein>
    <recommendedName>
        <fullName evidence="1">DUF6546 domain-containing protein</fullName>
    </recommendedName>
</protein>
<dbReference type="InterPro" id="IPR046676">
    <property type="entry name" value="DUF6546"/>
</dbReference>
<name>A0AA37GBG4_9PEZI</name>
<reference evidence="2 3" key="1">
    <citation type="submission" date="2021-07" db="EMBL/GenBank/DDBJ databases">
        <title>Genome data of Colletotrichum spaethianum.</title>
        <authorList>
            <person name="Utami Y.D."/>
            <person name="Hiruma K."/>
        </authorList>
    </citation>
    <scope>NUCLEOTIDE SEQUENCE [LARGE SCALE GENOMIC DNA]</scope>
    <source>
        <strain evidence="2 3">MAFF 242679</strain>
    </source>
</reference>
<evidence type="ECO:0000313" key="3">
    <source>
        <dbReference type="Proteomes" id="UP001055172"/>
    </source>
</evidence>
<feature type="domain" description="DUF6546" evidence="1">
    <location>
        <begin position="260"/>
        <end position="483"/>
    </location>
</feature>
<proteinExistence type="predicted"/>
<sequence>MELQLLVMEHLKESHYSDSTQRHQFAPYTCVSRSWQAFFERLTFKNLILRIGDVFAFREHTQTPERRGHVNHIWLRLEEKRFDLDEPVTLTEHNVGYFGTSLLHLWNTLAAWEARPSGQGLTLELSIHMLAGLLKYDRHAPEDDLGNYSTYLDTGSLRQYETATKFAQRSPRWVEDIVPEPSNLAGANRSLYTSDVSMRDVVMPSVEVVTKFLTRRANTRNLRSKTLGQILGSFPRLEEVHIERWRLSRVGDERRWLTGLSPSIKKFNIFHETPDWPQDPTATTAFRMAFEVEPSDSLVRGAVHLETLSLCHIVQAENFFRSALEGRPVFDVPVRLGVERGPPVIFKNLTHLALTCDLLASDLNSNLNWGPKWKQGVNRLLLSAAKAVAGQMPKLRRLEIWDIQEGEVCIFCYEVRDEYAELVWKSAVEARIFEDGVVKAWETAAEAHGKAELRIRTGQVVCNDFEYYGFILPHLESKHMIIHPVSAAQME</sequence>
<dbReference type="Pfam" id="PF20183">
    <property type="entry name" value="DUF6546"/>
    <property type="match status" value="1"/>
</dbReference>
<accession>A0AA37GBG4</accession>
<dbReference type="Proteomes" id="UP001055172">
    <property type="component" value="Unassembled WGS sequence"/>
</dbReference>
<keyword evidence="3" id="KW-1185">Reference proteome</keyword>
<gene>
    <name evidence="2" type="ORF">ColLi_00440</name>
</gene>
<dbReference type="EMBL" id="BPPX01000001">
    <property type="protein sequence ID" value="GJC77602.1"/>
    <property type="molecule type" value="Genomic_DNA"/>
</dbReference>